<feature type="compositionally biased region" description="Basic and acidic residues" evidence="1">
    <location>
        <begin position="16"/>
        <end position="27"/>
    </location>
</feature>
<keyword evidence="3" id="KW-1185">Reference proteome</keyword>
<dbReference type="Proteomes" id="UP001642540">
    <property type="component" value="Unassembled WGS sequence"/>
</dbReference>
<organism evidence="2 3">
    <name type="scientific">Orchesella dallaii</name>
    <dbReference type="NCBI Taxonomy" id="48710"/>
    <lineage>
        <taxon>Eukaryota</taxon>
        <taxon>Metazoa</taxon>
        <taxon>Ecdysozoa</taxon>
        <taxon>Arthropoda</taxon>
        <taxon>Hexapoda</taxon>
        <taxon>Collembola</taxon>
        <taxon>Entomobryomorpha</taxon>
        <taxon>Entomobryoidea</taxon>
        <taxon>Orchesellidae</taxon>
        <taxon>Orchesellinae</taxon>
        <taxon>Orchesella</taxon>
    </lineage>
</organism>
<dbReference type="EMBL" id="CAXLJM020000105">
    <property type="protein sequence ID" value="CAL8134642.1"/>
    <property type="molecule type" value="Genomic_DNA"/>
</dbReference>
<protein>
    <submittedName>
        <fullName evidence="2">Uncharacterized protein</fullName>
    </submittedName>
</protein>
<comment type="caution">
    <text evidence="2">The sequence shown here is derived from an EMBL/GenBank/DDBJ whole genome shotgun (WGS) entry which is preliminary data.</text>
</comment>
<evidence type="ECO:0000256" key="1">
    <source>
        <dbReference type="SAM" id="MobiDB-lite"/>
    </source>
</evidence>
<evidence type="ECO:0000313" key="3">
    <source>
        <dbReference type="Proteomes" id="UP001642540"/>
    </source>
</evidence>
<name>A0ABP1RSF1_9HEXA</name>
<evidence type="ECO:0000313" key="2">
    <source>
        <dbReference type="EMBL" id="CAL8134642.1"/>
    </source>
</evidence>
<feature type="region of interest" description="Disordered" evidence="1">
    <location>
        <begin position="1"/>
        <end position="39"/>
    </location>
</feature>
<accession>A0ABP1RSF1</accession>
<proteinExistence type="predicted"/>
<reference evidence="2 3" key="1">
    <citation type="submission" date="2024-08" db="EMBL/GenBank/DDBJ databases">
        <authorList>
            <person name="Cucini C."/>
            <person name="Frati F."/>
        </authorList>
    </citation>
    <scope>NUCLEOTIDE SEQUENCE [LARGE SCALE GENOMIC DNA]</scope>
</reference>
<gene>
    <name evidence="2" type="ORF">ODALV1_LOCUS25615</name>
</gene>
<sequence length="122" mass="13078">MSSNEEGNRQAMPQREVGDEIKSDPKQEGGSNNVSGEKIQLFDASKMGFNDRAWNDPPPLLMNNSVTLNVAPSSGRKLNTRVAFPLNSAAYPTSDKTARIPLNPNAPPPTGGFVNPASKTQP</sequence>
<feature type="region of interest" description="Disordered" evidence="1">
    <location>
        <begin position="93"/>
        <end position="122"/>
    </location>
</feature>